<keyword evidence="2" id="KW-1185">Reference proteome</keyword>
<dbReference type="EMBL" id="FUWZ01000002">
    <property type="protein sequence ID" value="SKA06253.1"/>
    <property type="molecule type" value="Genomic_DNA"/>
</dbReference>
<proteinExistence type="predicted"/>
<protein>
    <submittedName>
        <fullName evidence="1">Uncharacterized protein</fullName>
    </submittedName>
</protein>
<evidence type="ECO:0000313" key="1">
    <source>
        <dbReference type="EMBL" id="SKA06253.1"/>
    </source>
</evidence>
<name>A0A1T4QR52_9BACT</name>
<accession>A0A1T4QR52</accession>
<dbReference type="RefSeq" id="WP_078669082.1">
    <property type="nucleotide sequence ID" value="NZ_FUWZ01000002.1"/>
</dbReference>
<gene>
    <name evidence="1" type="ORF">SAMN04488128_102543</name>
</gene>
<dbReference type="AlphaFoldDB" id="A0A1T4QR52"/>
<organism evidence="1 2">
    <name type="scientific">Chitinophaga eiseniae</name>
    <dbReference type="NCBI Taxonomy" id="634771"/>
    <lineage>
        <taxon>Bacteria</taxon>
        <taxon>Pseudomonadati</taxon>
        <taxon>Bacteroidota</taxon>
        <taxon>Chitinophagia</taxon>
        <taxon>Chitinophagales</taxon>
        <taxon>Chitinophagaceae</taxon>
        <taxon>Chitinophaga</taxon>
    </lineage>
</organism>
<dbReference type="STRING" id="634771.SAMN04488128_102543"/>
<sequence>MIPENTRTIDLHRGRWKKADGTQMERGPEVNMSYIIEWFGESEPTAPSSCWLACDQSDNYYEAGQIEQVSLCYGNITSVSWEPGYNGRKDWIITFFVTHRMQLTEVPALLPPLPFPSWLEDKIDNHLTGMAYLGGSACVETSGDYFFLTSPVHGIDEQMVAVKYDNDIRIILVMHHNDWEHLLLWRSIGNYDCPEGFAHYFRHDKNNVL</sequence>
<evidence type="ECO:0000313" key="2">
    <source>
        <dbReference type="Proteomes" id="UP000190367"/>
    </source>
</evidence>
<reference evidence="2" key="1">
    <citation type="submission" date="2017-02" db="EMBL/GenBank/DDBJ databases">
        <authorList>
            <person name="Varghese N."/>
            <person name="Submissions S."/>
        </authorList>
    </citation>
    <scope>NUCLEOTIDE SEQUENCE [LARGE SCALE GENOMIC DNA]</scope>
    <source>
        <strain evidence="2">DSM 22224</strain>
    </source>
</reference>
<dbReference type="Proteomes" id="UP000190367">
    <property type="component" value="Unassembled WGS sequence"/>
</dbReference>